<reference evidence="7 8" key="1">
    <citation type="submission" date="2018-06" db="EMBL/GenBank/DDBJ databases">
        <title>Lujinxingia sediminis gen. nov. sp. nov., a new facultative anaerobic member of the class Deltaproteobacteria, and proposal of Lujinxingaceae fam. nov.</title>
        <authorList>
            <person name="Guo L.-Y."/>
            <person name="Li C.-M."/>
            <person name="Wang S."/>
            <person name="Du Z.-J."/>
        </authorList>
    </citation>
    <scope>NUCLEOTIDE SEQUENCE [LARGE SCALE GENOMIC DNA]</scope>
    <source>
        <strain evidence="7 8">FA350</strain>
    </source>
</reference>
<dbReference type="GO" id="GO:0005524">
    <property type="term" value="F:ATP binding"/>
    <property type="evidence" value="ECO:0007669"/>
    <property type="project" value="InterPro"/>
</dbReference>
<dbReference type="InterPro" id="IPR029021">
    <property type="entry name" value="Prot-tyrosine_phosphatase-like"/>
</dbReference>
<evidence type="ECO:0000256" key="1">
    <source>
        <dbReference type="ARBA" id="ARBA00004202"/>
    </source>
</evidence>
<dbReference type="PROSITE" id="PS50893">
    <property type="entry name" value="ABC_TRANSPORTER_2"/>
    <property type="match status" value="1"/>
</dbReference>
<sequence length="467" mass="51957">MDSLVLMLNSLTVWIGERLILSGVDLALERGKCLVLMGPGGGGKSTLMRTICGVDRESHLIQVGGQAHYLGASILRDAVAARPAFVEQKLSMMSATAFELLSSRYPERERYTREDLRRRLRHELDALGEGALARHFDTELLALSPCERRLLTLVAAVLPDPELLCADEPMARLSEEDSQRILRFLTTQKQKRSLFLTTHNQRYARQIADYTAILAGGTIHECTLTESFFRAPYTRVAQEFIRSGSCTVDSPQADPRQLSPAYLARQSPWASKGTPALQERQTRAAARPAPGNVPSESRGPYGFHWMRPGRLAGTPMPGIVRPIEEDLGSLKRMNITALVSLTEIPLDSETLKPYAIDLIHFPIVDMHPPQLQAAGAFCARIQRRLAQGDVIAFHCRAGIGRTGTMLAAFEVFEGLGAEDAFSRARQIHPRWIQSELQHQFLNKFERWLESAVARDGSIQRKSSALHT</sequence>
<dbReference type="PROSITE" id="PS00383">
    <property type="entry name" value="TYR_PHOSPHATASE_1"/>
    <property type="match status" value="1"/>
</dbReference>
<evidence type="ECO:0000256" key="2">
    <source>
        <dbReference type="ARBA" id="ARBA00005417"/>
    </source>
</evidence>
<dbReference type="Pfam" id="PF22785">
    <property type="entry name" value="Tc-R-P"/>
    <property type="match status" value="1"/>
</dbReference>
<dbReference type="PROSITE" id="PS50056">
    <property type="entry name" value="TYR_PHOSPHATASE_2"/>
    <property type="match status" value="1"/>
</dbReference>
<dbReference type="Proteomes" id="UP000249799">
    <property type="component" value="Chromosome"/>
</dbReference>
<dbReference type="PANTHER" id="PTHR43166:SF9">
    <property type="entry name" value="GLUTAMATE_ASPARTATE IMPORT ATP-BINDING PROTEIN GLTL"/>
    <property type="match status" value="1"/>
</dbReference>
<dbReference type="OrthoDB" id="9806482at2"/>
<organism evidence="7 8">
    <name type="scientific">Bradymonas sediminis</name>
    <dbReference type="NCBI Taxonomy" id="1548548"/>
    <lineage>
        <taxon>Bacteria</taxon>
        <taxon>Deltaproteobacteria</taxon>
        <taxon>Bradymonadales</taxon>
        <taxon>Bradymonadaceae</taxon>
        <taxon>Bradymonas</taxon>
    </lineage>
</organism>
<dbReference type="InterPro" id="IPR003439">
    <property type="entry name" value="ABC_transporter-like_ATP-bd"/>
</dbReference>
<dbReference type="Pfam" id="PF00005">
    <property type="entry name" value="ABC_tran"/>
    <property type="match status" value="1"/>
</dbReference>
<dbReference type="InterPro" id="IPR000387">
    <property type="entry name" value="Tyr_Pase_dom"/>
</dbReference>
<evidence type="ECO:0000313" key="8">
    <source>
        <dbReference type="Proteomes" id="UP000249799"/>
    </source>
</evidence>
<dbReference type="RefSeq" id="WP_111331394.1">
    <property type="nucleotide sequence ID" value="NZ_CP030032.1"/>
</dbReference>
<keyword evidence="3" id="KW-0813">Transport</keyword>
<evidence type="ECO:0000256" key="4">
    <source>
        <dbReference type="ARBA" id="ARBA00022475"/>
    </source>
</evidence>
<dbReference type="InterPro" id="IPR027417">
    <property type="entry name" value="P-loop_NTPase"/>
</dbReference>
<dbReference type="FunFam" id="3.90.190.10:FF:000157">
    <property type="entry name" value="Protein-tyrosine phosphatase"/>
    <property type="match status" value="1"/>
</dbReference>
<name>A0A2Z4FGF3_9DELT</name>
<dbReference type="PANTHER" id="PTHR43166">
    <property type="entry name" value="AMINO ACID IMPORT ATP-BINDING PROTEIN"/>
    <property type="match status" value="1"/>
</dbReference>
<dbReference type="SUPFAM" id="SSF52540">
    <property type="entry name" value="P-loop containing nucleoside triphosphate hydrolases"/>
    <property type="match status" value="1"/>
</dbReference>
<keyword evidence="6" id="KW-0472">Membrane</keyword>
<dbReference type="InterPro" id="IPR020422">
    <property type="entry name" value="TYR_PHOSPHATASE_DUAL_dom"/>
</dbReference>
<dbReference type="SUPFAM" id="SSF52799">
    <property type="entry name" value="(Phosphotyrosine protein) phosphatases II"/>
    <property type="match status" value="1"/>
</dbReference>
<dbReference type="InterPro" id="IPR016130">
    <property type="entry name" value="Tyr_Pase_AS"/>
</dbReference>
<comment type="similarity">
    <text evidence="2">Belongs to the ABC transporter superfamily.</text>
</comment>
<evidence type="ECO:0000313" key="7">
    <source>
        <dbReference type="EMBL" id="AWV88023.1"/>
    </source>
</evidence>
<evidence type="ECO:0000256" key="3">
    <source>
        <dbReference type="ARBA" id="ARBA00022448"/>
    </source>
</evidence>
<dbReference type="Gene3D" id="3.40.50.300">
    <property type="entry name" value="P-loop containing nucleotide triphosphate hydrolases"/>
    <property type="match status" value="1"/>
</dbReference>
<dbReference type="PROSITE" id="PS50054">
    <property type="entry name" value="TYR_PHOSPHATASE_DUAL"/>
    <property type="match status" value="1"/>
</dbReference>
<evidence type="ECO:0000256" key="5">
    <source>
        <dbReference type="ARBA" id="ARBA00022801"/>
    </source>
</evidence>
<gene>
    <name evidence="7" type="ORF">DN745_01220</name>
</gene>
<proteinExistence type="inferred from homology"/>
<dbReference type="GO" id="GO:0016887">
    <property type="term" value="F:ATP hydrolysis activity"/>
    <property type="evidence" value="ECO:0007669"/>
    <property type="project" value="InterPro"/>
</dbReference>
<comment type="subcellular location">
    <subcellularLocation>
        <location evidence="1">Cell membrane</location>
        <topology evidence="1">Peripheral membrane protein</topology>
    </subcellularLocation>
</comment>
<accession>A0A2Z4FGF3</accession>
<keyword evidence="8" id="KW-1185">Reference proteome</keyword>
<protein>
    <submittedName>
        <fullName evidence="7">Uncharacterized protein</fullName>
    </submittedName>
</protein>
<dbReference type="KEGG" id="bsed:DN745_01220"/>
<dbReference type="EMBL" id="CP030032">
    <property type="protein sequence ID" value="AWV88023.1"/>
    <property type="molecule type" value="Genomic_DNA"/>
</dbReference>
<keyword evidence="5" id="KW-0378">Hydrolase</keyword>
<evidence type="ECO:0000256" key="6">
    <source>
        <dbReference type="ARBA" id="ARBA00023136"/>
    </source>
</evidence>
<dbReference type="GO" id="GO:0005886">
    <property type="term" value="C:plasma membrane"/>
    <property type="evidence" value="ECO:0007669"/>
    <property type="project" value="UniProtKB-SubCell"/>
</dbReference>
<dbReference type="InterPro" id="IPR050086">
    <property type="entry name" value="MetN_ABC_transporter-like"/>
</dbReference>
<dbReference type="AlphaFoldDB" id="A0A2Z4FGF3"/>
<keyword evidence="4" id="KW-1003">Cell membrane</keyword>
<dbReference type="Gene3D" id="3.90.190.10">
    <property type="entry name" value="Protein tyrosine phosphatase superfamily"/>
    <property type="match status" value="1"/>
</dbReference>